<proteinExistence type="predicted"/>
<keyword evidence="2" id="KW-1185">Reference proteome</keyword>
<dbReference type="RefSeq" id="WP_095509834.1">
    <property type="nucleotide sequence ID" value="NZ_MQWD01000001.1"/>
</dbReference>
<dbReference type="Gene3D" id="3.20.20.80">
    <property type="entry name" value="Glycosidases"/>
    <property type="match status" value="1"/>
</dbReference>
<dbReference type="AlphaFoldDB" id="A0A271IYM7"/>
<dbReference type="EMBL" id="MQWD01000001">
    <property type="protein sequence ID" value="PAP76187.1"/>
    <property type="molecule type" value="Genomic_DNA"/>
</dbReference>
<comment type="caution">
    <text evidence="1">The sequence shown here is derived from an EMBL/GenBank/DDBJ whole genome shotgun (WGS) entry which is preliminary data.</text>
</comment>
<evidence type="ECO:0000313" key="2">
    <source>
        <dbReference type="Proteomes" id="UP000216339"/>
    </source>
</evidence>
<protein>
    <submittedName>
        <fullName evidence="1">Beta-glucosidase</fullName>
    </submittedName>
</protein>
<organism evidence="1 2">
    <name type="scientific">Rubrivirga marina</name>
    <dbReference type="NCBI Taxonomy" id="1196024"/>
    <lineage>
        <taxon>Bacteria</taxon>
        <taxon>Pseudomonadati</taxon>
        <taxon>Rhodothermota</taxon>
        <taxon>Rhodothermia</taxon>
        <taxon>Rhodothermales</taxon>
        <taxon>Rubricoccaceae</taxon>
        <taxon>Rubrivirga</taxon>
    </lineage>
</organism>
<reference evidence="1 2" key="1">
    <citation type="submission" date="2016-11" db="EMBL/GenBank/DDBJ databases">
        <title>Study of marine rhodopsin-containing bacteria.</title>
        <authorList>
            <person name="Yoshizawa S."/>
            <person name="Kumagai Y."/>
            <person name="Kogure K."/>
        </authorList>
    </citation>
    <scope>NUCLEOTIDE SEQUENCE [LARGE SCALE GENOMIC DNA]</scope>
    <source>
        <strain evidence="1 2">SAORIC-28</strain>
    </source>
</reference>
<accession>A0A271IYM7</accession>
<dbReference type="OrthoDB" id="9816564at2"/>
<evidence type="ECO:0000313" key="1">
    <source>
        <dbReference type="EMBL" id="PAP76187.1"/>
    </source>
</evidence>
<sequence>MTHNATGRLTDALAVAAEPSPFQSFWMGGFECSSHRRRDGARVDVVAASGHDRAAAADYRQLAAHGIRTVRDGVRWPLVERSPGRYDWSSFLPQLRAARETETQVIWDLCHYGVPDGLDVWGPTFVRRFEAFARAAAEVVRSETDGVPWWCPVNEISFWSWAGGDAGYLPPFANGRGFELKVQLARAALGGVDAVRDVDRRARLLWAEPAIHVACDPSRPHDAPHAEGHRLAQFQAWDLLAGHLWPQVGGSEDVLDVLGVNYYPTNQWVHGGPPIGRGHPQYRPLRRILTEVAARYGRPVVVAETGSEGDERAEWLRYVAGEVRAARAAGVRLDGVCWYPIANHPGWDDDRHCPNGLLGYLDPDGARPVHAPLARELARWRARLPSPVPASAPRRAEPASGSP</sequence>
<dbReference type="InterPro" id="IPR017853">
    <property type="entry name" value="GH"/>
</dbReference>
<name>A0A271IYM7_9BACT</name>
<dbReference type="Proteomes" id="UP000216339">
    <property type="component" value="Unassembled WGS sequence"/>
</dbReference>
<gene>
    <name evidence="1" type="ORF">BSZ37_06885</name>
</gene>
<dbReference type="SUPFAM" id="SSF51445">
    <property type="entry name" value="(Trans)glycosidases"/>
    <property type="match status" value="1"/>
</dbReference>